<dbReference type="Pfam" id="PF00270">
    <property type="entry name" value="DEAD"/>
    <property type="match status" value="1"/>
</dbReference>
<dbReference type="PANTHER" id="PTHR47962:SF5">
    <property type="entry name" value="ATP-DEPENDENT HELICASE LHR-RELATED"/>
    <property type="match status" value="1"/>
</dbReference>
<evidence type="ECO:0000313" key="7">
    <source>
        <dbReference type="Proteomes" id="UP000678276"/>
    </source>
</evidence>
<dbReference type="CDD" id="cd17922">
    <property type="entry name" value="DEXHc_LHR-like"/>
    <property type="match status" value="1"/>
</dbReference>
<dbReference type="EMBL" id="JAGJCF010000005">
    <property type="protein sequence ID" value="MBP0615751.1"/>
    <property type="molecule type" value="Genomic_DNA"/>
</dbReference>
<dbReference type="SMART" id="SM00487">
    <property type="entry name" value="DEXDc"/>
    <property type="match status" value="1"/>
</dbReference>
<keyword evidence="2" id="KW-0067">ATP-binding</keyword>
<dbReference type="InterPro" id="IPR014001">
    <property type="entry name" value="Helicase_ATP-bd"/>
</dbReference>
<dbReference type="InterPro" id="IPR001650">
    <property type="entry name" value="Helicase_C-like"/>
</dbReference>
<name>A0ABS4BGB9_9HYPH</name>
<proteinExistence type="predicted"/>
<organism evidence="6 7">
    <name type="scientific">Jiella mangrovi</name>
    <dbReference type="NCBI Taxonomy" id="2821407"/>
    <lineage>
        <taxon>Bacteria</taxon>
        <taxon>Pseudomonadati</taxon>
        <taxon>Pseudomonadota</taxon>
        <taxon>Alphaproteobacteria</taxon>
        <taxon>Hyphomicrobiales</taxon>
        <taxon>Aurantimonadaceae</taxon>
        <taxon>Jiella</taxon>
    </lineage>
</organism>
<feature type="domain" description="Helicase ATP-binding" evidence="4">
    <location>
        <begin position="53"/>
        <end position="232"/>
    </location>
</feature>
<dbReference type="PANTHER" id="PTHR47962">
    <property type="entry name" value="ATP-DEPENDENT HELICASE LHR-RELATED-RELATED"/>
    <property type="match status" value="1"/>
</dbReference>
<evidence type="ECO:0000256" key="1">
    <source>
        <dbReference type="ARBA" id="ARBA00022741"/>
    </source>
</evidence>
<keyword evidence="7" id="KW-1185">Reference proteome</keyword>
<evidence type="ECO:0000259" key="5">
    <source>
        <dbReference type="PROSITE" id="PS51194"/>
    </source>
</evidence>
<evidence type="ECO:0000256" key="2">
    <source>
        <dbReference type="ARBA" id="ARBA00022840"/>
    </source>
</evidence>
<dbReference type="PROSITE" id="PS51194">
    <property type="entry name" value="HELICASE_CTER"/>
    <property type="match status" value="1"/>
</dbReference>
<protein>
    <submittedName>
        <fullName evidence="6">DEAD/DEAH box helicase</fullName>
    </submittedName>
</protein>
<dbReference type="PROSITE" id="PS51192">
    <property type="entry name" value="HELICASE_ATP_BIND_1"/>
    <property type="match status" value="1"/>
</dbReference>
<dbReference type="SUPFAM" id="SSF52540">
    <property type="entry name" value="P-loop containing nucleoside triphosphate hydrolases"/>
    <property type="match status" value="1"/>
</dbReference>
<dbReference type="InterPro" id="IPR027417">
    <property type="entry name" value="P-loop_NTPase"/>
</dbReference>
<evidence type="ECO:0000259" key="4">
    <source>
        <dbReference type="PROSITE" id="PS51192"/>
    </source>
</evidence>
<dbReference type="Pfam" id="PF00271">
    <property type="entry name" value="Helicase_C"/>
    <property type="match status" value="1"/>
</dbReference>
<dbReference type="InterPro" id="IPR052511">
    <property type="entry name" value="ATP-dep_Helicase"/>
</dbReference>
<reference evidence="6 7" key="1">
    <citation type="submission" date="2021-04" db="EMBL/GenBank/DDBJ databases">
        <title>Whole genome sequence of Jiella sp. KSK16Y-1.</title>
        <authorList>
            <person name="Tuo L."/>
        </authorList>
    </citation>
    <scope>NUCLEOTIDE SEQUENCE [LARGE SCALE GENOMIC DNA]</scope>
    <source>
        <strain evidence="6 7">KSK16Y-1</strain>
    </source>
</reference>
<accession>A0ABS4BGB9</accession>
<evidence type="ECO:0000256" key="3">
    <source>
        <dbReference type="SAM" id="MobiDB-lite"/>
    </source>
</evidence>
<dbReference type="Gene3D" id="3.40.50.300">
    <property type="entry name" value="P-loop containing nucleotide triphosphate hydrolases"/>
    <property type="match status" value="2"/>
</dbReference>
<dbReference type="GO" id="GO:0004386">
    <property type="term" value="F:helicase activity"/>
    <property type="evidence" value="ECO:0007669"/>
    <property type="project" value="UniProtKB-KW"/>
</dbReference>
<dbReference type="SMART" id="SM00490">
    <property type="entry name" value="HELICc"/>
    <property type="match status" value="1"/>
</dbReference>
<keyword evidence="6" id="KW-0378">Hydrolase</keyword>
<feature type="region of interest" description="Disordered" evidence="3">
    <location>
        <begin position="1"/>
        <end position="21"/>
    </location>
</feature>
<comment type="caution">
    <text evidence="6">The sequence shown here is derived from an EMBL/GenBank/DDBJ whole genome shotgun (WGS) entry which is preliminary data.</text>
</comment>
<sequence length="748" mass="81745">MATRATRAPKATSLKPSDSETVGSFDLLHPEIRRWIWEQQWQELRDVQDRAIRTILQSEADVLIAAATAAGKTEAAFLPVLTAIAGRDGEGFGAIYISPLKALINDQFRRLDLLCERMEIDVVRWHGDAPQSAKQRARRDPKGVALITPESIEAMMVRRPADARRLLGNVDFIVIDELHAFLRGPRGLHLASLLQRIDVLNAKRPRRIGLSATIGDLRQGAEWLAPGRGDTVSVVESPGGSPELRLQIRGYVHPPEVRGSASPKPDAIDEIVDHLFSSLRETSNLVFAGSRKRVETIADRLRVKSETCGVPNEFFPHHGSLSKSLREELEARLREGGLPTTAVATTTLELGVDIGAVKSVAQIGPPRSLSSLRQRLGRSGRRKDTPAILRIYLDVPYVTADSPAIDRLRPDIVMSVAAINLLIRKFVEPAGEDPSVATVVLHQTLSIIAQRGGETPARLYDAICGAGPLAMLSKADYVAMLRHAASPETALIEQAPDGNLMLSTEGERIVEGRDFYAIFETDEEWRLVAAGRTLGTIPISNAVGVGTVLAFAGRRWIVEAVDDRAKVVEVVSSPAGKVPEFDSLSGEAIHSELAREMLVVYGQSDVPRYLDESAGRLLLEGRSAFREFDLASTPFAYEGSNTFVALWEGAEAISLTAIAFTMAGYDCEPEEIGLVFRGCSPDDVRAAASKIANTPFTVADLASFVKNLRNAKYDDYVSENLLRNLWQKRHEGSICHVTNILRSLAFSA</sequence>
<keyword evidence="1" id="KW-0547">Nucleotide-binding</keyword>
<keyword evidence="6" id="KW-0347">Helicase</keyword>
<evidence type="ECO:0000313" key="6">
    <source>
        <dbReference type="EMBL" id="MBP0615751.1"/>
    </source>
</evidence>
<feature type="domain" description="Helicase C-terminal" evidence="5">
    <location>
        <begin position="271"/>
        <end position="427"/>
    </location>
</feature>
<gene>
    <name evidence="6" type="ORF">J6595_09180</name>
</gene>
<dbReference type="InterPro" id="IPR011545">
    <property type="entry name" value="DEAD/DEAH_box_helicase_dom"/>
</dbReference>
<dbReference type="Proteomes" id="UP000678276">
    <property type="component" value="Unassembled WGS sequence"/>
</dbReference>